<evidence type="ECO:0000256" key="3">
    <source>
        <dbReference type="ARBA" id="ARBA00022801"/>
    </source>
</evidence>
<evidence type="ECO:0000256" key="5">
    <source>
        <dbReference type="SAM" id="SignalP"/>
    </source>
</evidence>
<dbReference type="Proteomes" id="UP001516400">
    <property type="component" value="Unassembled WGS sequence"/>
</dbReference>
<dbReference type="SUPFAM" id="SSF54001">
    <property type="entry name" value="Cysteine proteinases"/>
    <property type="match status" value="1"/>
</dbReference>
<evidence type="ECO:0000256" key="2">
    <source>
        <dbReference type="ARBA" id="ARBA00022670"/>
    </source>
</evidence>
<dbReference type="PROSITE" id="PS00639">
    <property type="entry name" value="THIOL_PROTEASE_HIS"/>
    <property type="match status" value="1"/>
</dbReference>
<dbReference type="SMART" id="SM00645">
    <property type="entry name" value="Pept_C1"/>
    <property type="match status" value="1"/>
</dbReference>
<evidence type="ECO:0008006" key="10">
    <source>
        <dbReference type="Google" id="ProtNLM"/>
    </source>
</evidence>
<sequence length="415" mass="45357">MNISIGVMMAVIAITSAQFPLLGQKQLSLDPFKVFSTQQTTGGTAKFGVGNQIAGGSVKFGAGNQIAGGSVKFGAANFGGSINVNPFSTNFRKVPSLVEVIEQEWADFKKNYNKVYTDIEETLRKEIFIENRQAIIDFNSQISFGGVTFTQQINEFADMLPREFSQRLNGFNQSNQAKRVKLPTPTTFIPSANVNVPERMDWRDFGAVTSVKTQGDCMGCYAFTAAAALETHTFRKTGKLVDLSAQQIIDCSKAYSNDGCKGGLMDDAYEYIKNQPGLDTWDSYPYEGQDGECRFKPEAVGAYCTGYVSIPEGDEKAMEIAVATIGPISVAIDASQRGFQFYRDGIYFDPNCKKNQTEMNHGVLIIGYGAEPDGRKYWLVKNSYGPGWGNGGYVKMAKEAGNHCGIANLASYPLV</sequence>
<evidence type="ECO:0000259" key="7">
    <source>
        <dbReference type="SMART" id="SM00848"/>
    </source>
</evidence>
<keyword evidence="9" id="KW-1185">Reference proteome</keyword>
<reference evidence="8 9" key="1">
    <citation type="journal article" date="2021" name="BMC Biol.">
        <title>Horizontally acquired antibacterial genes associated with adaptive radiation of ladybird beetles.</title>
        <authorList>
            <person name="Li H.S."/>
            <person name="Tang X.F."/>
            <person name="Huang Y.H."/>
            <person name="Xu Z.Y."/>
            <person name="Chen M.L."/>
            <person name="Du X.Y."/>
            <person name="Qiu B.Y."/>
            <person name="Chen P.T."/>
            <person name="Zhang W."/>
            <person name="Slipinski A."/>
            <person name="Escalona H.E."/>
            <person name="Waterhouse R.M."/>
            <person name="Zwick A."/>
            <person name="Pang H."/>
        </authorList>
    </citation>
    <scope>NUCLEOTIDE SEQUENCE [LARGE SCALE GENOMIC DNA]</scope>
    <source>
        <strain evidence="8">SYSU2018</strain>
    </source>
</reference>
<evidence type="ECO:0000256" key="4">
    <source>
        <dbReference type="ARBA" id="ARBA00022807"/>
    </source>
</evidence>
<keyword evidence="3" id="KW-0378">Hydrolase</keyword>
<dbReference type="GO" id="GO:0008234">
    <property type="term" value="F:cysteine-type peptidase activity"/>
    <property type="evidence" value="ECO:0007669"/>
    <property type="project" value="UniProtKB-KW"/>
</dbReference>
<dbReference type="InterPro" id="IPR013128">
    <property type="entry name" value="Peptidase_C1A"/>
</dbReference>
<feature type="domain" description="Cathepsin propeptide inhibitor" evidence="7">
    <location>
        <begin position="105"/>
        <end position="164"/>
    </location>
</feature>
<feature type="domain" description="Peptidase C1A papain C-terminal" evidence="6">
    <location>
        <begin position="196"/>
        <end position="414"/>
    </location>
</feature>
<dbReference type="AlphaFoldDB" id="A0ABD2NCL8"/>
<evidence type="ECO:0000313" key="9">
    <source>
        <dbReference type="Proteomes" id="UP001516400"/>
    </source>
</evidence>
<gene>
    <name evidence="8" type="ORF">HHI36_011878</name>
</gene>
<dbReference type="Gene3D" id="3.90.70.10">
    <property type="entry name" value="Cysteine proteinases"/>
    <property type="match status" value="1"/>
</dbReference>
<keyword evidence="4" id="KW-0788">Thiol protease</keyword>
<organism evidence="8 9">
    <name type="scientific">Cryptolaemus montrouzieri</name>
    <dbReference type="NCBI Taxonomy" id="559131"/>
    <lineage>
        <taxon>Eukaryota</taxon>
        <taxon>Metazoa</taxon>
        <taxon>Ecdysozoa</taxon>
        <taxon>Arthropoda</taxon>
        <taxon>Hexapoda</taxon>
        <taxon>Insecta</taxon>
        <taxon>Pterygota</taxon>
        <taxon>Neoptera</taxon>
        <taxon>Endopterygota</taxon>
        <taxon>Coleoptera</taxon>
        <taxon>Polyphaga</taxon>
        <taxon>Cucujiformia</taxon>
        <taxon>Coccinelloidea</taxon>
        <taxon>Coccinellidae</taxon>
        <taxon>Scymninae</taxon>
        <taxon>Scymnini</taxon>
        <taxon>Cryptolaemus</taxon>
    </lineage>
</organism>
<proteinExistence type="inferred from homology"/>
<comment type="similarity">
    <text evidence="1">Belongs to the peptidase C1 family.</text>
</comment>
<evidence type="ECO:0000256" key="1">
    <source>
        <dbReference type="ARBA" id="ARBA00008455"/>
    </source>
</evidence>
<protein>
    <recommendedName>
        <fullName evidence="10">Cathepsin L</fullName>
    </recommendedName>
</protein>
<dbReference type="PRINTS" id="PR00705">
    <property type="entry name" value="PAPAIN"/>
</dbReference>
<name>A0ABD2NCL8_9CUCU</name>
<dbReference type="InterPro" id="IPR038765">
    <property type="entry name" value="Papain-like_cys_pep_sf"/>
</dbReference>
<dbReference type="InterPro" id="IPR039417">
    <property type="entry name" value="Peptidase_C1A_papain-like"/>
</dbReference>
<keyword evidence="2" id="KW-0645">Protease</keyword>
<dbReference type="InterPro" id="IPR000668">
    <property type="entry name" value="Peptidase_C1A_C"/>
</dbReference>
<dbReference type="InterPro" id="IPR025660">
    <property type="entry name" value="Pept_his_AS"/>
</dbReference>
<feature type="signal peptide" evidence="5">
    <location>
        <begin position="1"/>
        <end position="17"/>
    </location>
</feature>
<feature type="chain" id="PRO_5044895712" description="Cathepsin L" evidence="5">
    <location>
        <begin position="18"/>
        <end position="415"/>
    </location>
</feature>
<keyword evidence="5" id="KW-0732">Signal</keyword>
<evidence type="ECO:0000313" key="8">
    <source>
        <dbReference type="EMBL" id="KAL3276498.1"/>
    </source>
</evidence>
<dbReference type="PANTHER" id="PTHR12411">
    <property type="entry name" value="CYSTEINE PROTEASE FAMILY C1-RELATED"/>
    <property type="match status" value="1"/>
</dbReference>
<dbReference type="Pfam" id="PF00112">
    <property type="entry name" value="Peptidase_C1"/>
    <property type="match status" value="1"/>
</dbReference>
<dbReference type="FunFam" id="3.90.70.10:FF:000006">
    <property type="entry name" value="Cathepsin S"/>
    <property type="match status" value="1"/>
</dbReference>
<accession>A0ABD2NCL8</accession>
<evidence type="ECO:0000259" key="6">
    <source>
        <dbReference type="SMART" id="SM00645"/>
    </source>
</evidence>
<dbReference type="GO" id="GO:0006508">
    <property type="term" value="P:proteolysis"/>
    <property type="evidence" value="ECO:0007669"/>
    <property type="project" value="UniProtKB-KW"/>
</dbReference>
<comment type="caution">
    <text evidence="8">The sequence shown here is derived from an EMBL/GenBank/DDBJ whole genome shotgun (WGS) entry which is preliminary data.</text>
</comment>
<dbReference type="SMART" id="SM00848">
    <property type="entry name" value="Inhibitor_I29"/>
    <property type="match status" value="1"/>
</dbReference>
<dbReference type="InterPro" id="IPR013201">
    <property type="entry name" value="Prot_inhib_I29"/>
</dbReference>
<dbReference type="EMBL" id="JABFTP020000103">
    <property type="protein sequence ID" value="KAL3276498.1"/>
    <property type="molecule type" value="Genomic_DNA"/>
</dbReference>
<dbReference type="CDD" id="cd02248">
    <property type="entry name" value="Peptidase_C1A"/>
    <property type="match status" value="1"/>
</dbReference>
<dbReference type="Pfam" id="PF08246">
    <property type="entry name" value="Inhibitor_I29"/>
    <property type="match status" value="1"/>
</dbReference>